<feature type="compositionally biased region" description="Basic residues" evidence="5">
    <location>
        <begin position="79"/>
        <end position="89"/>
    </location>
</feature>
<keyword evidence="7" id="KW-1185">Reference proteome</keyword>
<proteinExistence type="inferred from homology"/>
<keyword evidence="4" id="KW-0539">Nucleus</keyword>
<protein>
    <submittedName>
        <fullName evidence="6">Uncharacterized protein</fullName>
    </submittedName>
</protein>
<comment type="subcellular location">
    <subcellularLocation>
        <location evidence="1">Nucleus</location>
    </subcellularLocation>
</comment>
<comment type="similarity">
    <text evidence="2">Belongs to the HMGN family.</text>
</comment>
<evidence type="ECO:0000256" key="1">
    <source>
        <dbReference type="ARBA" id="ARBA00004123"/>
    </source>
</evidence>
<dbReference type="InterPro" id="IPR000079">
    <property type="entry name" value="HMGN_fam"/>
</dbReference>
<evidence type="ECO:0000313" key="7">
    <source>
        <dbReference type="Proteomes" id="UP001221898"/>
    </source>
</evidence>
<dbReference type="EMBL" id="JAINUG010000050">
    <property type="protein sequence ID" value="KAJ8405007.1"/>
    <property type="molecule type" value="Genomic_DNA"/>
</dbReference>
<comment type="caution">
    <text evidence="6">The sequence shown here is derived from an EMBL/GenBank/DDBJ whole genome shotgun (WGS) entry which is preliminary data.</text>
</comment>
<reference evidence="6" key="1">
    <citation type="journal article" date="2023" name="Science">
        <title>Genome structures resolve the early diversification of teleost fishes.</title>
        <authorList>
            <person name="Parey E."/>
            <person name="Louis A."/>
            <person name="Montfort J."/>
            <person name="Bouchez O."/>
            <person name="Roques C."/>
            <person name="Iampietro C."/>
            <person name="Lluch J."/>
            <person name="Castinel A."/>
            <person name="Donnadieu C."/>
            <person name="Desvignes T."/>
            <person name="Floi Bucao C."/>
            <person name="Jouanno E."/>
            <person name="Wen M."/>
            <person name="Mejri S."/>
            <person name="Dirks R."/>
            <person name="Jansen H."/>
            <person name="Henkel C."/>
            <person name="Chen W.J."/>
            <person name="Zahm M."/>
            <person name="Cabau C."/>
            <person name="Klopp C."/>
            <person name="Thompson A.W."/>
            <person name="Robinson-Rechavi M."/>
            <person name="Braasch I."/>
            <person name="Lecointre G."/>
            <person name="Bobe J."/>
            <person name="Postlethwait J.H."/>
            <person name="Berthelot C."/>
            <person name="Roest Crollius H."/>
            <person name="Guiguen Y."/>
        </authorList>
    </citation>
    <scope>NUCLEOTIDE SEQUENCE</scope>
    <source>
        <strain evidence="6">NC1722</strain>
    </source>
</reference>
<evidence type="ECO:0000256" key="3">
    <source>
        <dbReference type="ARBA" id="ARBA00023125"/>
    </source>
</evidence>
<dbReference type="GO" id="GO:0005634">
    <property type="term" value="C:nucleus"/>
    <property type="evidence" value="ECO:0007669"/>
    <property type="project" value="UniProtKB-SubCell"/>
</dbReference>
<feature type="compositionally biased region" description="Basic and acidic residues" evidence="5">
    <location>
        <begin position="90"/>
        <end position="115"/>
    </location>
</feature>
<evidence type="ECO:0000256" key="5">
    <source>
        <dbReference type="SAM" id="MobiDB-lite"/>
    </source>
</evidence>
<name>A0AAD7SMY4_9TELE</name>
<organism evidence="6 7">
    <name type="scientific">Aldrovandia affinis</name>
    <dbReference type="NCBI Taxonomy" id="143900"/>
    <lineage>
        <taxon>Eukaryota</taxon>
        <taxon>Metazoa</taxon>
        <taxon>Chordata</taxon>
        <taxon>Craniata</taxon>
        <taxon>Vertebrata</taxon>
        <taxon>Euteleostomi</taxon>
        <taxon>Actinopterygii</taxon>
        <taxon>Neopterygii</taxon>
        <taxon>Teleostei</taxon>
        <taxon>Notacanthiformes</taxon>
        <taxon>Halosauridae</taxon>
        <taxon>Aldrovandia</taxon>
    </lineage>
</organism>
<dbReference type="PRINTS" id="PR00925">
    <property type="entry name" value="NONHISHMG17"/>
</dbReference>
<evidence type="ECO:0000313" key="6">
    <source>
        <dbReference type="EMBL" id="KAJ8405007.1"/>
    </source>
</evidence>
<accession>A0AAD7SMY4</accession>
<dbReference type="GO" id="GO:0031492">
    <property type="term" value="F:nucleosomal DNA binding"/>
    <property type="evidence" value="ECO:0007669"/>
    <property type="project" value="InterPro"/>
</dbReference>
<dbReference type="Proteomes" id="UP001221898">
    <property type="component" value="Unassembled WGS sequence"/>
</dbReference>
<dbReference type="SMART" id="SM00527">
    <property type="entry name" value="HMG17"/>
    <property type="match status" value="1"/>
</dbReference>
<dbReference type="Pfam" id="PF01101">
    <property type="entry name" value="HMG14_17"/>
    <property type="match status" value="1"/>
</dbReference>
<evidence type="ECO:0000256" key="2">
    <source>
        <dbReference type="ARBA" id="ARBA00007696"/>
    </source>
</evidence>
<gene>
    <name evidence="6" type="ORF">AAFF_G00329280</name>
</gene>
<sequence>MRRLFYPCGALEYIIYKFSTQTCSGEQAYPACQDSFRFQTVKMPKRKATGENSATATTPRRSLRLSDRPLPKLDPKKGAAPKKSTKGKKAKDNPAENSDAKTDPAQKAEAAADTK</sequence>
<evidence type="ECO:0000256" key="4">
    <source>
        <dbReference type="ARBA" id="ARBA00023242"/>
    </source>
</evidence>
<dbReference type="AlphaFoldDB" id="A0AAD7SMY4"/>
<keyword evidence="3" id="KW-0238">DNA-binding</keyword>
<feature type="region of interest" description="Disordered" evidence="5">
    <location>
        <begin position="42"/>
        <end position="115"/>
    </location>
</feature>
<dbReference type="GO" id="GO:0000785">
    <property type="term" value="C:chromatin"/>
    <property type="evidence" value="ECO:0007669"/>
    <property type="project" value="InterPro"/>
</dbReference>
<feature type="compositionally biased region" description="Basic and acidic residues" evidence="5">
    <location>
        <begin position="64"/>
        <end position="77"/>
    </location>
</feature>